<proteinExistence type="predicted"/>
<evidence type="ECO:0000256" key="1">
    <source>
        <dbReference type="SAM" id="MobiDB-lite"/>
    </source>
</evidence>
<dbReference type="Proteomes" id="UP000694240">
    <property type="component" value="Chromosome 1"/>
</dbReference>
<name>A0A8T2GU28_9BRAS</name>
<comment type="caution">
    <text evidence="2">The sequence shown here is derived from an EMBL/GenBank/DDBJ whole genome shotgun (WGS) entry which is preliminary data.</text>
</comment>
<organism evidence="2 3">
    <name type="scientific">Arabidopsis thaliana x Arabidopsis arenosa</name>
    <dbReference type="NCBI Taxonomy" id="1240361"/>
    <lineage>
        <taxon>Eukaryota</taxon>
        <taxon>Viridiplantae</taxon>
        <taxon>Streptophyta</taxon>
        <taxon>Embryophyta</taxon>
        <taxon>Tracheophyta</taxon>
        <taxon>Spermatophyta</taxon>
        <taxon>Magnoliopsida</taxon>
        <taxon>eudicotyledons</taxon>
        <taxon>Gunneridae</taxon>
        <taxon>Pentapetalae</taxon>
        <taxon>rosids</taxon>
        <taxon>malvids</taxon>
        <taxon>Brassicales</taxon>
        <taxon>Brassicaceae</taxon>
        <taxon>Camelineae</taxon>
        <taxon>Arabidopsis</taxon>
    </lineage>
</organism>
<protein>
    <submittedName>
        <fullName evidence="2">Uncharacterized protein</fullName>
    </submittedName>
</protein>
<accession>A0A8T2GU28</accession>
<dbReference type="EMBL" id="JAEFBK010000001">
    <property type="protein sequence ID" value="KAG7650767.1"/>
    <property type="molecule type" value="Genomic_DNA"/>
</dbReference>
<keyword evidence="3" id="KW-1185">Reference proteome</keyword>
<reference evidence="2 3" key="1">
    <citation type="submission" date="2020-12" db="EMBL/GenBank/DDBJ databases">
        <title>Concerted genomic and epigenomic changes stabilize Arabidopsis allopolyploids.</title>
        <authorList>
            <person name="Chen Z."/>
        </authorList>
    </citation>
    <scope>NUCLEOTIDE SEQUENCE [LARGE SCALE GENOMIC DNA]</scope>
    <source>
        <strain evidence="2">Allo738</strain>
        <tissue evidence="2">Leaf</tissue>
    </source>
</reference>
<feature type="region of interest" description="Disordered" evidence="1">
    <location>
        <begin position="1"/>
        <end position="24"/>
    </location>
</feature>
<evidence type="ECO:0000313" key="2">
    <source>
        <dbReference type="EMBL" id="KAG7650767.1"/>
    </source>
</evidence>
<gene>
    <name evidence="2" type="ORF">ISN45_At01g057040</name>
</gene>
<sequence length="36" mass="4184">MKNGLQKVDNREYSKSADVPDLGDEENFTLWSCKKH</sequence>
<dbReference type="AlphaFoldDB" id="A0A8T2GU28"/>
<evidence type="ECO:0000313" key="3">
    <source>
        <dbReference type="Proteomes" id="UP000694240"/>
    </source>
</evidence>